<evidence type="ECO:0000256" key="1">
    <source>
        <dbReference type="SAM" id="Phobius"/>
    </source>
</evidence>
<name>A0A936ZR81_9FLAO</name>
<keyword evidence="1" id="KW-0812">Transmembrane</keyword>
<dbReference type="Proteomes" id="UP000651057">
    <property type="component" value="Unassembled WGS sequence"/>
</dbReference>
<dbReference type="InterPro" id="IPR025330">
    <property type="entry name" value="DUF4236"/>
</dbReference>
<evidence type="ECO:0000313" key="4">
    <source>
        <dbReference type="Proteomes" id="UP000651057"/>
    </source>
</evidence>
<sequence length="85" mass="9442">MAFKYNKRIKLGKGFGLNVNKSGITPSYRTKRGSLSSKGYSLRTGIPGLTYRKSFKKSKGSGCLILLLILSSSTFLFIIIINQYN</sequence>
<feature type="domain" description="DUF4236" evidence="2">
    <location>
        <begin position="3"/>
        <end position="52"/>
    </location>
</feature>
<evidence type="ECO:0000259" key="2">
    <source>
        <dbReference type="Pfam" id="PF14020"/>
    </source>
</evidence>
<comment type="caution">
    <text evidence="3">The sequence shown here is derived from an EMBL/GenBank/DDBJ whole genome shotgun (WGS) entry which is preliminary data.</text>
</comment>
<protein>
    <submittedName>
        <fullName evidence="3">DUF4236 domain-containing protein</fullName>
    </submittedName>
</protein>
<organism evidence="3 4">
    <name type="scientific">Aquimarina mytili</name>
    <dbReference type="NCBI Taxonomy" id="874423"/>
    <lineage>
        <taxon>Bacteria</taxon>
        <taxon>Pseudomonadati</taxon>
        <taxon>Bacteroidota</taxon>
        <taxon>Flavobacteriia</taxon>
        <taxon>Flavobacteriales</taxon>
        <taxon>Flavobacteriaceae</taxon>
        <taxon>Aquimarina</taxon>
    </lineage>
</organism>
<accession>A0A936ZR81</accession>
<keyword evidence="4" id="KW-1185">Reference proteome</keyword>
<gene>
    <name evidence="3" type="ORF">JJQ60_04785</name>
</gene>
<proteinExistence type="predicted"/>
<reference evidence="3" key="1">
    <citation type="submission" date="2021-01" db="EMBL/GenBank/DDBJ databases">
        <authorList>
            <person name="Zhong Y.L."/>
        </authorList>
    </citation>
    <scope>NUCLEOTIDE SEQUENCE</scope>
    <source>
        <strain evidence="3">KCTC 23302</strain>
    </source>
</reference>
<evidence type="ECO:0000313" key="3">
    <source>
        <dbReference type="EMBL" id="MBL0682822.1"/>
    </source>
</evidence>
<keyword evidence="1" id="KW-0472">Membrane</keyword>
<feature type="transmembrane region" description="Helical" evidence="1">
    <location>
        <begin position="62"/>
        <end position="81"/>
    </location>
</feature>
<dbReference type="RefSeq" id="WP_201917246.1">
    <property type="nucleotide sequence ID" value="NZ_BAABAX010000023.1"/>
</dbReference>
<dbReference type="AlphaFoldDB" id="A0A936ZR81"/>
<dbReference type="EMBL" id="JAERQJ010000002">
    <property type="protein sequence ID" value="MBL0682822.1"/>
    <property type="molecule type" value="Genomic_DNA"/>
</dbReference>
<keyword evidence="1" id="KW-1133">Transmembrane helix</keyword>
<dbReference type="Pfam" id="PF14020">
    <property type="entry name" value="DUF4236"/>
    <property type="match status" value="1"/>
</dbReference>